<dbReference type="Proteomes" id="UP000294689">
    <property type="component" value="Unassembled WGS sequence"/>
</dbReference>
<name>A0A4R7PHC9_9FLAO</name>
<reference evidence="1 2" key="1">
    <citation type="submission" date="2019-03" db="EMBL/GenBank/DDBJ databases">
        <title>Genomic Encyclopedia of Archaeal and Bacterial Type Strains, Phase II (KMG-II): from individual species to whole genera.</title>
        <authorList>
            <person name="Goeker M."/>
        </authorList>
    </citation>
    <scope>NUCLEOTIDE SEQUENCE [LARGE SCALE GENOMIC DNA]</scope>
    <source>
        <strain evidence="1 2">DSM 28135</strain>
    </source>
</reference>
<accession>A0A4R7PHC9</accession>
<organism evidence="1 2">
    <name type="scientific">Gelidibacter sediminis</name>
    <dbReference type="NCBI Taxonomy" id="1608710"/>
    <lineage>
        <taxon>Bacteria</taxon>
        <taxon>Pseudomonadati</taxon>
        <taxon>Bacteroidota</taxon>
        <taxon>Flavobacteriia</taxon>
        <taxon>Flavobacteriales</taxon>
        <taxon>Flavobacteriaceae</taxon>
        <taxon>Gelidibacter</taxon>
    </lineage>
</organism>
<protein>
    <submittedName>
        <fullName evidence="1">AbiV family abortive infection protein</fullName>
    </submittedName>
</protein>
<proteinExistence type="predicted"/>
<dbReference type="InterPro" id="IPR030987">
    <property type="entry name" value="AbiV"/>
</dbReference>
<dbReference type="NCBIfam" id="TIGR04498">
    <property type="entry name" value="AbiV_defense"/>
    <property type="match status" value="1"/>
</dbReference>
<dbReference type="AlphaFoldDB" id="A0A4R7PHC9"/>
<dbReference type="Pfam" id="PF18728">
    <property type="entry name" value="HEPN_AbiV"/>
    <property type="match status" value="1"/>
</dbReference>
<dbReference type="EMBL" id="SOBW01000015">
    <property type="protein sequence ID" value="TDU33698.1"/>
    <property type="molecule type" value="Genomic_DNA"/>
</dbReference>
<gene>
    <name evidence="1" type="ORF">BXY82_3155</name>
</gene>
<sequence>MNLEQYFDGISKSLSNAKDLFDDAEILFNLERYQRAYTLYQLSIEEIGKASLIYSFVLDKDYNNENEFKVFKKSFLSHKQKTVSSNGIDLIFSFLNNDVRIKKKLIYQYFLFDKHLSQLNDYKNRSLYTDISNNKFISPKETITKEITDEIKFVAEIRLNVAKVFLKVGMEEFDGIKKASKNLDTQSIIDNPPEEIIEFIKLKYGIELKKD</sequence>
<evidence type="ECO:0000313" key="2">
    <source>
        <dbReference type="Proteomes" id="UP000294689"/>
    </source>
</evidence>
<comment type="caution">
    <text evidence="1">The sequence shown here is derived from an EMBL/GenBank/DDBJ whole genome shotgun (WGS) entry which is preliminary data.</text>
</comment>
<evidence type="ECO:0000313" key="1">
    <source>
        <dbReference type="EMBL" id="TDU33698.1"/>
    </source>
</evidence>
<keyword evidence="2" id="KW-1185">Reference proteome</keyword>